<dbReference type="AlphaFoldDB" id="E6PX11"/>
<reference evidence="4" key="1">
    <citation type="submission" date="2009-10" db="EMBL/GenBank/DDBJ databases">
        <title>Diversity of trophic interactions inside an arsenic-rich microbial ecosystem.</title>
        <authorList>
            <person name="Bertin P.N."/>
            <person name="Heinrich-Salmeron A."/>
            <person name="Pelletier E."/>
            <person name="Goulhen-Chollet F."/>
            <person name="Arsene-Ploetze F."/>
            <person name="Gallien S."/>
            <person name="Calteau A."/>
            <person name="Vallenet D."/>
            <person name="Casiot C."/>
            <person name="Chane-Woon-Ming B."/>
            <person name="Giloteaux L."/>
            <person name="Barakat M."/>
            <person name="Bonnefoy V."/>
            <person name="Bruneel O."/>
            <person name="Chandler M."/>
            <person name="Cleiss J."/>
            <person name="Duran R."/>
            <person name="Elbaz-Poulichet F."/>
            <person name="Fonknechten N."/>
            <person name="Lauga B."/>
            <person name="Mornico D."/>
            <person name="Ortet P."/>
            <person name="Schaeffer C."/>
            <person name="Siguier P."/>
            <person name="Alexander Thil Smith A."/>
            <person name="Van Dorsselaer A."/>
            <person name="Weissenbach J."/>
            <person name="Medigue C."/>
            <person name="Le Paslier D."/>
        </authorList>
    </citation>
    <scope>NUCLEOTIDE SEQUENCE</scope>
</reference>
<dbReference type="Pfam" id="PF07719">
    <property type="entry name" value="TPR_2"/>
    <property type="match status" value="1"/>
</dbReference>
<dbReference type="InterPro" id="IPR011990">
    <property type="entry name" value="TPR-like_helical_dom_sf"/>
</dbReference>
<dbReference type="InterPro" id="IPR019734">
    <property type="entry name" value="TPR_rpt"/>
</dbReference>
<dbReference type="PANTHER" id="PTHR12558:SF13">
    <property type="entry name" value="CELL DIVISION CYCLE PROTEIN 27 HOMOLOG"/>
    <property type="match status" value="1"/>
</dbReference>
<dbReference type="SUPFAM" id="SSF48452">
    <property type="entry name" value="TPR-like"/>
    <property type="match status" value="3"/>
</dbReference>
<keyword evidence="1" id="KW-0677">Repeat</keyword>
<evidence type="ECO:0000256" key="3">
    <source>
        <dbReference type="SAM" id="MobiDB-lite"/>
    </source>
</evidence>
<dbReference type="PROSITE" id="PS50005">
    <property type="entry name" value="TPR"/>
    <property type="match status" value="8"/>
</dbReference>
<accession>E6PX11</accession>
<keyword evidence="2" id="KW-0802">TPR repeat</keyword>
<proteinExistence type="predicted"/>
<dbReference type="EMBL" id="CABN01000017">
    <property type="protein sequence ID" value="CBH99470.1"/>
    <property type="molecule type" value="Genomic_DNA"/>
</dbReference>
<protein>
    <submittedName>
        <fullName evidence="4">Tetratricopeptide repeat protein</fullName>
    </submittedName>
</protein>
<dbReference type="Gene3D" id="1.25.40.10">
    <property type="entry name" value="Tetratricopeptide repeat domain"/>
    <property type="match status" value="5"/>
</dbReference>
<dbReference type="PANTHER" id="PTHR12558">
    <property type="entry name" value="CELL DIVISION CYCLE 16,23,27"/>
    <property type="match status" value="1"/>
</dbReference>
<sequence>MALAGRVGYAQTEAPTPATARQPAEGEVSVQPLPAKPAATTLPDRASAYYHAAMAHTYEEMATNYGRQDYVTRAVEEYKLAMDADPGSSELASGLAELYFRSGRIREAIETAQELIKKDDNNLEAHKVLGRIYLRSLGQDQNAATQTAPNPQMVDLAIAEYKKIVSLEPNSVENHLLLGQLYTVKHDSPEAEAEFKKAQSIEPASEDVVMNLARLYAENGDLQRSADLLAAVPVDDRSPRMEFALGAAYEQLKQPKNAIAAYQRAEDMAPQNVDATRALAQALLADNQLDAALKQYAILEKADPEDANTLNRISEIQRRQGKYSDALETIRKARAKDPNSLEAGYNEGLLLDVLGRYDEAITVYKQMVDLTSHANGAYTTEEKANRSVFLERLGAVYHEENKTSDAIATYQKMIELGGDYAKRGYQGEVDTYRDAKMFDQATAVCRQAVAANPNDRDLKLLLAWELADTGKLDEGLALANSLLKGTSADRDIYLQISQIQARLHHWKDAEEALDKAAPFATTKEDKANLLFQKGSLAEQEKHYDQAEQYFHQVLDIDPNNAITLNNLGYMLADKTARYTDALKYIRKAVDLEPMNGAYLDSLGWVYFKLGDYEPAEDNLRKAVERTSTDPTVHDHLGDLYEKTGRIRLAAAQWEISIQEFAKSASADVDPAEVAKVQKKLEGARTRLAKQDSVIGGADKQR</sequence>
<gene>
    <name evidence="4" type="ORF">CARN3_0393</name>
</gene>
<evidence type="ECO:0000256" key="2">
    <source>
        <dbReference type="ARBA" id="ARBA00022803"/>
    </source>
</evidence>
<dbReference type="InterPro" id="IPR013105">
    <property type="entry name" value="TPR_2"/>
</dbReference>
<dbReference type="SMART" id="SM00028">
    <property type="entry name" value="TPR"/>
    <property type="match status" value="12"/>
</dbReference>
<evidence type="ECO:0000256" key="1">
    <source>
        <dbReference type="ARBA" id="ARBA00022737"/>
    </source>
</evidence>
<organism evidence="4">
    <name type="scientific">mine drainage metagenome</name>
    <dbReference type="NCBI Taxonomy" id="410659"/>
    <lineage>
        <taxon>unclassified sequences</taxon>
        <taxon>metagenomes</taxon>
        <taxon>ecological metagenomes</taxon>
    </lineage>
</organism>
<name>E6PX11_9ZZZZ</name>
<comment type="caution">
    <text evidence="4">The sequence shown here is derived from an EMBL/GenBank/DDBJ whole genome shotgun (WGS) entry which is preliminary data.</text>
</comment>
<evidence type="ECO:0000313" key="4">
    <source>
        <dbReference type="EMBL" id="CBH99470.1"/>
    </source>
</evidence>
<feature type="region of interest" description="Disordered" evidence="3">
    <location>
        <begin position="1"/>
        <end position="29"/>
    </location>
</feature>
<dbReference type="Pfam" id="PF14559">
    <property type="entry name" value="TPR_19"/>
    <property type="match status" value="2"/>
</dbReference>
<dbReference type="Pfam" id="PF13432">
    <property type="entry name" value="TPR_16"/>
    <property type="match status" value="3"/>
</dbReference>